<dbReference type="AlphaFoldDB" id="A0AAV4DX07"/>
<dbReference type="EMBL" id="BLXT01008440">
    <property type="protein sequence ID" value="GFO48700.1"/>
    <property type="molecule type" value="Genomic_DNA"/>
</dbReference>
<organism evidence="2 3">
    <name type="scientific">Plakobranchus ocellatus</name>
    <dbReference type="NCBI Taxonomy" id="259542"/>
    <lineage>
        <taxon>Eukaryota</taxon>
        <taxon>Metazoa</taxon>
        <taxon>Spiralia</taxon>
        <taxon>Lophotrochozoa</taxon>
        <taxon>Mollusca</taxon>
        <taxon>Gastropoda</taxon>
        <taxon>Heterobranchia</taxon>
        <taxon>Euthyneura</taxon>
        <taxon>Panpulmonata</taxon>
        <taxon>Sacoglossa</taxon>
        <taxon>Placobranchoidea</taxon>
        <taxon>Plakobranchidae</taxon>
        <taxon>Plakobranchus</taxon>
    </lineage>
</organism>
<comment type="caution">
    <text evidence="2">The sequence shown here is derived from an EMBL/GenBank/DDBJ whole genome shotgun (WGS) entry which is preliminary data.</text>
</comment>
<proteinExistence type="predicted"/>
<keyword evidence="3" id="KW-1185">Reference proteome</keyword>
<evidence type="ECO:0000313" key="2">
    <source>
        <dbReference type="EMBL" id="GFO48700.1"/>
    </source>
</evidence>
<feature type="region of interest" description="Disordered" evidence="1">
    <location>
        <begin position="30"/>
        <end position="53"/>
    </location>
</feature>
<evidence type="ECO:0000256" key="1">
    <source>
        <dbReference type="SAM" id="MobiDB-lite"/>
    </source>
</evidence>
<sequence length="81" mass="9143">MTRTVALVSTKSPIPNPLFFPIHSMPSALPERYGTRQANGHRPSSATKPWHSPYVLPSPPYSLLQDNQSLSSPMHQREAYW</sequence>
<gene>
    <name evidence="2" type="ORF">PoB_007520500</name>
</gene>
<reference evidence="2 3" key="1">
    <citation type="journal article" date="2021" name="Elife">
        <title>Chloroplast acquisition without the gene transfer in kleptoplastic sea slugs, Plakobranchus ocellatus.</title>
        <authorList>
            <person name="Maeda T."/>
            <person name="Takahashi S."/>
            <person name="Yoshida T."/>
            <person name="Shimamura S."/>
            <person name="Takaki Y."/>
            <person name="Nagai Y."/>
            <person name="Toyoda A."/>
            <person name="Suzuki Y."/>
            <person name="Arimoto A."/>
            <person name="Ishii H."/>
            <person name="Satoh N."/>
            <person name="Nishiyama T."/>
            <person name="Hasebe M."/>
            <person name="Maruyama T."/>
            <person name="Minagawa J."/>
            <person name="Obokata J."/>
            <person name="Shigenobu S."/>
        </authorList>
    </citation>
    <scope>NUCLEOTIDE SEQUENCE [LARGE SCALE GENOMIC DNA]</scope>
</reference>
<protein>
    <submittedName>
        <fullName evidence="2">Uncharacterized protein</fullName>
    </submittedName>
</protein>
<dbReference type="Proteomes" id="UP000735302">
    <property type="component" value="Unassembled WGS sequence"/>
</dbReference>
<name>A0AAV4DX07_9GAST</name>
<accession>A0AAV4DX07</accession>
<feature type="compositionally biased region" description="Polar residues" evidence="1">
    <location>
        <begin position="36"/>
        <end position="47"/>
    </location>
</feature>
<evidence type="ECO:0000313" key="3">
    <source>
        <dbReference type="Proteomes" id="UP000735302"/>
    </source>
</evidence>